<sequence length="248" mass="28035">MFDDFDEPQLDRAVWLPHYLPAWSSLAETRANYLIHDSRLELSIPPDQGLWCAEEHQPPLRVSGLQTGNFSGPAGSTIGQQPFREGLRVREAQEEFRGCLVERGTVGMRASLYLGPRSMASLWLVGFEDEPERSGELCVMEVFGRDVEEDAALVGMGFHAFRDPRLAEDFERVRLPIDVTEPHAYEARWDGDEASFRVDGRVVRLLDAPPQYPLQLMLAVFDFPDWPDERSGGSAFVPTLSVDRVWAN</sequence>
<proteinExistence type="predicted"/>
<evidence type="ECO:0000259" key="1">
    <source>
        <dbReference type="PROSITE" id="PS51762"/>
    </source>
</evidence>
<gene>
    <name evidence="2" type="ORF">BJ963_002420</name>
</gene>
<dbReference type="EMBL" id="JACCBJ010000001">
    <property type="protein sequence ID" value="NYD74901.1"/>
    <property type="molecule type" value="Genomic_DNA"/>
</dbReference>
<dbReference type="AlphaFoldDB" id="A0A852T203"/>
<reference evidence="2 3" key="1">
    <citation type="submission" date="2020-07" db="EMBL/GenBank/DDBJ databases">
        <title>Sequencing the genomes of 1000 actinobacteria strains.</title>
        <authorList>
            <person name="Klenk H.-P."/>
        </authorList>
    </citation>
    <scope>NUCLEOTIDE SEQUENCE [LARGE SCALE GENOMIC DNA]</scope>
    <source>
        <strain evidence="2 3">DSM 23871</strain>
    </source>
</reference>
<dbReference type="SUPFAM" id="SSF49899">
    <property type="entry name" value="Concanavalin A-like lectins/glucanases"/>
    <property type="match status" value="1"/>
</dbReference>
<dbReference type="InterPro" id="IPR000757">
    <property type="entry name" value="Beta-glucanase-like"/>
</dbReference>
<accession>A0A852T203</accession>
<dbReference type="Gene3D" id="2.60.120.200">
    <property type="match status" value="1"/>
</dbReference>
<organism evidence="2 3">
    <name type="scientific">Leifsonia soli</name>
    <dbReference type="NCBI Taxonomy" id="582665"/>
    <lineage>
        <taxon>Bacteria</taxon>
        <taxon>Bacillati</taxon>
        <taxon>Actinomycetota</taxon>
        <taxon>Actinomycetes</taxon>
        <taxon>Micrococcales</taxon>
        <taxon>Microbacteriaceae</taxon>
        <taxon>Leifsonia</taxon>
    </lineage>
</organism>
<dbReference type="CDD" id="cd00413">
    <property type="entry name" value="Glyco_hydrolase_16"/>
    <property type="match status" value="1"/>
</dbReference>
<evidence type="ECO:0000313" key="3">
    <source>
        <dbReference type="Proteomes" id="UP000589620"/>
    </source>
</evidence>
<protein>
    <recommendedName>
        <fullName evidence="1">GH16 domain-containing protein</fullName>
    </recommendedName>
</protein>
<dbReference type="Proteomes" id="UP000589620">
    <property type="component" value="Unassembled WGS sequence"/>
</dbReference>
<name>A0A852T203_9MICO</name>
<feature type="domain" description="GH16" evidence="1">
    <location>
        <begin position="37"/>
        <end position="248"/>
    </location>
</feature>
<dbReference type="InterPro" id="IPR013320">
    <property type="entry name" value="ConA-like_dom_sf"/>
</dbReference>
<comment type="caution">
    <text evidence="2">The sequence shown here is derived from an EMBL/GenBank/DDBJ whole genome shotgun (WGS) entry which is preliminary data.</text>
</comment>
<dbReference type="RefSeq" id="WP_179456937.1">
    <property type="nucleotide sequence ID" value="NZ_BAAAPX010000001.1"/>
</dbReference>
<keyword evidence="3" id="KW-1185">Reference proteome</keyword>
<evidence type="ECO:0000313" key="2">
    <source>
        <dbReference type="EMBL" id="NYD74901.1"/>
    </source>
</evidence>
<dbReference type="GO" id="GO:0005975">
    <property type="term" value="P:carbohydrate metabolic process"/>
    <property type="evidence" value="ECO:0007669"/>
    <property type="project" value="InterPro"/>
</dbReference>
<dbReference type="PROSITE" id="PS51762">
    <property type="entry name" value="GH16_2"/>
    <property type="match status" value="1"/>
</dbReference>
<dbReference type="GO" id="GO:0004553">
    <property type="term" value="F:hydrolase activity, hydrolyzing O-glycosyl compounds"/>
    <property type="evidence" value="ECO:0007669"/>
    <property type="project" value="InterPro"/>
</dbReference>